<accession>A0A1F6GSL1</accession>
<dbReference type="SUPFAM" id="SSF55073">
    <property type="entry name" value="Nucleotide cyclase"/>
    <property type="match status" value="1"/>
</dbReference>
<dbReference type="CDD" id="cd07302">
    <property type="entry name" value="CHD"/>
    <property type="match status" value="1"/>
</dbReference>
<comment type="caution">
    <text evidence="3">The sequence shown here is derived from an EMBL/GenBank/DDBJ whole genome shotgun (WGS) entry which is preliminary data.</text>
</comment>
<dbReference type="SMART" id="SM00044">
    <property type="entry name" value="CYCc"/>
    <property type="match status" value="1"/>
</dbReference>
<organism evidence="3 4">
    <name type="scientific">Candidatus Lambdaproteobacteria bacterium RIFOXYD2_FULL_56_26</name>
    <dbReference type="NCBI Taxonomy" id="1817773"/>
    <lineage>
        <taxon>Bacteria</taxon>
        <taxon>Pseudomonadati</taxon>
        <taxon>Pseudomonadota</taxon>
        <taxon>Candidatus Lambdaproteobacteria</taxon>
    </lineage>
</organism>
<evidence type="ECO:0000259" key="2">
    <source>
        <dbReference type="PROSITE" id="PS50125"/>
    </source>
</evidence>
<reference evidence="3 4" key="1">
    <citation type="journal article" date="2016" name="Nat. Commun.">
        <title>Thousands of microbial genomes shed light on interconnected biogeochemical processes in an aquifer system.</title>
        <authorList>
            <person name="Anantharaman K."/>
            <person name="Brown C.T."/>
            <person name="Hug L.A."/>
            <person name="Sharon I."/>
            <person name="Castelle C.J."/>
            <person name="Probst A.J."/>
            <person name="Thomas B.C."/>
            <person name="Singh A."/>
            <person name="Wilkins M.J."/>
            <person name="Karaoz U."/>
            <person name="Brodie E.L."/>
            <person name="Williams K.H."/>
            <person name="Hubbard S.S."/>
            <person name="Banfield J.F."/>
        </authorList>
    </citation>
    <scope>NUCLEOTIDE SEQUENCE [LARGE SCALE GENOMIC DNA]</scope>
</reference>
<dbReference type="GO" id="GO:0035556">
    <property type="term" value="P:intracellular signal transduction"/>
    <property type="evidence" value="ECO:0007669"/>
    <property type="project" value="InterPro"/>
</dbReference>
<dbReference type="PROSITE" id="PS50125">
    <property type="entry name" value="GUANYLATE_CYCLASE_2"/>
    <property type="match status" value="1"/>
</dbReference>
<protein>
    <recommendedName>
        <fullName evidence="2">Guanylate cyclase domain-containing protein</fullName>
    </recommendedName>
</protein>
<dbReference type="Pfam" id="PF00211">
    <property type="entry name" value="Guanylate_cyc"/>
    <property type="match status" value="1"/>
</dbReference>
<feature type="domain" description="Guanylate cyclase" evidence="2">
    <location>
        <begin position="238"/>
        <end position="357"/>
    </location>
</feature>
<evidence type="ECO:0000256" key="1">
    <source>
        <dbReference type="SAM" id="Phobius"/>
    </source>
</evidence>
<dbReference type="Proteomes" id="UP000177583">
    <property type="component" value="Unassembled WGS sequence"/>
</dbReference>
<keyword evidence="1" id="KW-0812">Transmembrane</keyword>
<dbReference type="PANTHER" id="PTHR43081:SF1">
    <property type="entry name" value="ADENYLATE CYCLASE, TERMINAL-DIFFERENTIATION SPECIFIC"/>
    <property type="match status" value="1"/>
</dbReference>
<keyword evidence="1" id="KW-0472">Membrane</keyword>
<sequence>MKDLEVRLKGSFLSTFWDQLFSNAIQFPLPNILVEMLRAGVFLYWLKIDPYFLLGGAVLQAYLMTQWVRDGKWFAPIGNLIGVGLYFLLELYLDGFWEFLDNPNHRVYITFSLAICIIQFLEQLKFAPLAKLLVLVENMVRTLVVLAMYWVVEIGENPQGESIAQFYEEPGHIYITLALGLVGLAIGITALNSKTYLDLLRSTAQELQKYSLWLFGQELLGAVFRDKERLGLKRTKRSILFMDIRGFTAWAETRPPEAVVGLLNGYFAEVEAVWQAHHAIKVKHTADEIMVVFNKPSQAARSALEARKKVKAYLEGSGLAVGIGVHEGVLVEGLIGSTEVKVYDIIGDTVNTAKRLCDNAAGWEILLSEVLALRSKRISQTYPVRQITVKGKREPLVVYSL</sequence>
<feature type="transmembrane region" description="Helical" evidence="1">
    <location>
        <begin position="105"/>
        <end position="121"/>
    </location>
</feature>
<feature type="transmembrane region" description="Helical" evidence="1">
    <location>
        <begin position="42"/>
        <end position="62"/>
    </location>
</feature>
<feature type="transmembrane region" description="Helical" evidence="1">
    <location>
        <begin position="172"/>
        <end position="191"/>
    </location>
</feature>
<dbReference type="GO" id="GO:0004016">
    <property type="term" value="F:adenylate cyclase activity"/>
    <property type="evidence" value="ECO:0007669"/>
    <property type="project" value="UniProtKB-ARBA"/>
</dbReference>
<dbReference type="InterPro" id="IPR029787">
    <property type="entry name" value="Nucleotide_cyclase"/>
</dbReference>
<gene>
    <name evidence="3" type="ORF">A2557_00525</name>
</gene>
<dbReference type="InterPro" id="IPR050697">
    <property type="entry name" value="Adenylyl/Guanylyl_Cyclase_3/4"/>
</dbReference>
<evidence type="ECO:0000313" key="4">
    <source>
        <dbReference type="Proteomes" id="UP000177583"/>
    </source>
</evidence>
<dbReference type="AlphaFoldDB" id="A0A1F6GSL1"/>
<feature type="transmembrane region" description="Helical" evidence="1">
    <location>
        <begin position="74"/>
        <end position="93"/>
    </location>
</feature>
<dbReference type="GO" id="GO:0006171">
    <property type="term" value="P:cAMP biosynthetic process"/>
    <property type="evidence" value="ECO:0007669"/>
    <property type="project" value="TreeGrafter"/>
</dbReference>
<proteinExistence type="predicted"/>
<dbReference type="EMBL" id="MFNF01000040">
    <property type="protein sequence ID" value="OGH01069.1"/>
    <property type="molecule type" value="Genomic_DNA"/>
</dbReference>
<keyword evidence="1" id="KW-1133">Transmembrane helix</keyword>
<dbReference type="InterPro" id="IPR001054">
    <property type="entry name" value="A/G_cyclase"/>
</dbReference>
<dbReference type="PANTHER" id="PTHR43081">
    <property type="entry name" value="ADENYLATE CYCLASE, TERMINAL-DIFFERENTIATION SPECIFIC-RELATED"/>
    <property type="match status" value="1"/>
</dbReference>
<dbReference type="Gene3D" id="3.30.70.1230">
    <property type="entry name" value="Nucleotide cyclase"/>
    <property type="match status" value="1"/>
</dbReference>
<name>A0A1F6GSL1_9PROT</name>
<evidence type="ECO:0000313" key="3">
    <source>
        <dbReference type="EMBL" id="OGH01069.1"/>
    </source>
</evidence>